<proteinExistence type="predicted"/>
<reference evidence="1" key="1">
    <citation type="submission" date="2019-08" db="EMBL/GenBank/DDBJ databases">
        <authorList>
            <person name="Kucharzyk K."/>
            <person name="Murdoch R.W."/>
            <person name="Higgins S."/>
            <person name="Loffler F."/>
        </authorList>
    </citation>
    <scope>NUCLEOTIDE SEQUENCE</scope>
</reference>
<accession>A0A645HQ90</accession>
<name>A0A645HQ90_9ZZZZ</name>
<evidence type="ECO:0000313" key="1">
    <source>
        <dbReference type="EMBL" id="MPN41147.1"/>
    </source>
</evidence>
<gene>
    <name evidence="1" type="ORF">SDC9_188689</name>
</gene>
<dbReference type="EMBL" id="VSSQ01098010">
    <property type="protein sequence ID" value="MPN41147.1"/>
    <property type="molecule type" value="Genomic_DNA"/>
</dbReference>
<sequence>MCKSKQAALMKEEQHFTIFQNSPKRNGQHLSYAHTCQVYHGFQSAGKVFNQKPHQSILCWKAIIKCLSHHVRALTDLRHGYLLKITLSNQG</sequence>
<protein>
    <submittedName>
        <fullName evidence="1">Uncharacterized protein</fullName>
    </submittedName>
</protein>
<comment type="caution">
    <text evidence="1">The sequence shown here is derived from an EMBL/GenBank/DDBJ whole genome shotgun (WGS) entry which is preliminary data.</text>
</comment>
<organism evidence="1">
    <name type="scientific">bioreactor metagenome</name>
    <dbReference type="NCBI Taxonomy" id="1076179"/>
    <lineage>
        <taxon>unclassified sequences</taxon>
        <taxon>metagenomes</taxon>
        <taxon>ecological metagenomes</taxon>
    </lineage>
</organism>
<dbReference type="AlphaFoldDB" id="A0A645HQ90"/>